<name>A0A948RZH6_UNCEI</name>
<proteinExistence type="predicted"/>
<dbReference type="InterPro" id="IPR053251">
    <property type="entry name" value="N-glycanase"/>
</dbReference>
<dbReference type="PANTHER" id="PTHR39319:SF1">
    <property type="entry name" value="SI:DKEY-256H2.1"/>
    <property type="match status" value="1"/>
</dbReference>
<dbReference type="InterPro" id="IPR015196">
    <property type="entry name" value="PngaseF_N"/>
</dbReference>
<gene>
    <name evidence="4" type="ORF">KJ970_20200</name>
</gene>
<dbReference type="PANTHER" id="PTHR39319">
    <property type="entry name" value="SI:DKEY-256H2.1"/>
    <property type="match status" value="1"/>
</dbReference>
<evidence type="ECO:0000313" key="5">
    <source>
        <dbReference type="Proteomes" id="UP000777784"/>
    </source>
</evidence>
<dbReference type="Pfam" id="PF09113">
    <property type="entry name" value="N-glycanase_C"/>
    <property type="match status" value="1"/>
</dbReference>
<dbReference type="SUPFAM" id="SSF49742">
    <property type="entry name" value="PHM/PNGase F"/>
    <property type="match status" value="2"/>
</dbReference>
<dbReference type="Gene3D" id="2.60.40.4070">
    <property type="match status" value="1"/>
</dbReference>
<dbReference type="InterPro" id="IPR008977">
    <property type="entry name" value="PHM/PNGase_F_dom_sf"/>
</dbReference>
<protein>
    <submittedName>
        <fullName evidence="4">T9SS type A sorting domain-containing protein</fullName>
    </submittedName>
</protein>
<dbReference type="Pfam" id="PF13860">
    <property type="entry name" value="FlgD_ig"/>
    <property type="match status" value="1"/>
</dbReference>
<dbReference type="InterPro" id="IPR026444">
    <property type="entry name" value="Secre_tail"/>
</dbReference>
<dbReference type="GO" id="GO:0016715">
    <property type="term" value="F:oxidoreductase activity, acting on paired donors, with incorporation or reduction of molecular oxygen, reduced ascorbate as one donor, and incorporation of one atom of oxygen"/>
    <property type="evidence" value="ECO:0007669"/>
    <property type="project" value="InterPro"/>
</dbReference>
<evidence type="ECO:0000256" key="2">
    <source>
        <dbReference type="SAM" id="SignalP"/>
    </source>
</evidence>
<evidence type="ECO:0000259" key="3">
    <source>
        <dbReference type="SMART" id="SM01290"/>
    </source>
</evidence>
<dbReference type="Gene3D" id="2.60.120.230">
    <property type="match status" value="2"/>
</dbReference>
<dbReference type="Proteomes" id="UP000777784">
    <property type="component" value="Unassembled WGS sequence"/>
</dbReference>
<dbReference type="EMBL" id="JAHJDP010000118">
    <property type="protein sequence ID" value="MBU2693246.1"/>
    <property type="molecule type" value="Genomic_DNA"/>
</dbReference>
<keyword evidence="2" id="KW-0732">Signal</keyword>
<accession>A0A948RZH6</accession>
<feature type="chain" id="PRO_5036795041" evidence="2">
    <location>
        <begin position="25"/>
        <end position="466"/>
    </location>
</feature>
<reference evidence="4" key="1">
    <citation type="submission" date="2021-05" db="EMBL/GenBank/DDBJ databases">
        <title>Energy efficiency and biological interactions define the core microbiome of deep oligotrophic groundwater.</title>
        <authorList>
            <person name="Mehrshad M."/>
            <person name="Lopez-Fernandez M."/>
            <person name="Bell E."/>
            <person name="Bernier-Latmani R."/>
            <person name="Bertilsson S."/>
            <person name="Dopson M."/>
        </authorList>
    </citation>
    <scope>NUCLEOTIDE SEQUENCE</scope>
    <source>
        <strain evidence="4">Modern_marine.mb.64</strain>
    </source>
</reference>
<sequence length="466" mass="51764">MIRSAMGAVLAAVTVMCLTSSLHAASGDTTWVRTFENDFYNWADPHEQTFTFPDTTAAYGKIVLFYRLGCPTAPGDCDPWDRLGHLTVLHDTGDPGLTGRREVIPYEIARIVTPYDITGGNYPGSCTWEIDVSDYEPILHNEVTLSNYIESWIGGVKGWLVTLDFAFIEGGATYEPYQIINLWSNYHAVYGDPSRPIEEYLQPVDVPIDEDIAAAKVRVITTGHGQGNTYNCAEFCAMWHTILAGETEFTHQLWRYDCNVNPCSPQGGTWPYARAGWCPGADVIPWDLDITNDIVPGESITLDYNIYDYENLCRPNNPDCVSPGTCTDCNYNYNGHTEPHYALAGQLILYKINPLADVDSFGDMPGDTPGDLPGDTGLWAQNTPNPFGGMTEIRYSIFEAGQAKFVIYDAAGRFIRMITQEHKTAGGYSLQWDGKDSAGRDAAPGVYFYTLDLGRETLTRKMMLLK</sequence>
<dbReference type="SMART" id="SM01290">
    <property type="entry name" value="N-glycanase_N"/>
    <property type="match status" value="1"/>
</dbReference>
<keyword evidence="1" id="KW-1015">Disulfide bond</keyword>
<feature type="signal peptide" evidence="2">
    <location>
        <begin position="1"/>
        <end position="24"/>
    </location>
</feature>
<dbReference type="InterPro" id="IPR014784">
    <property type="entry name" value="Cu2_ascorb_mOase-like_C"/>
</dbReference>
<dbReference type="InterPro" id="IPR015197">
    <property type="entry name" value="PngaseF_C"/>
</dbReference>
<feature type="domain" description="Peptide-N-glycosidase F N-terminal" evidence="3">
    <location>
        <begin position="31"/>
        <end position="167"/>
    </location>
</feature>
<comment type="caution">
    <text evidence="4">The sequence shown here is derived from an EMBL/GenBank/DDBJ whole genome shotgun (WGS) entry which is preliminary data.</text>
</comment>
<dbReference type="InterPro" id="IPR025965">
    <property type="entry name" value="FlgD/Vpr_Ig-like"/>
</dbReference>
<evidence type="ECO:0000313" key="4">
    <source>
        <dbReference type="EMBL" id="MBU2693246.1"/>
    </source>
</evidence>
<organism evidence="4 5">
    <name type="scientific">Eiseniibacteriota bacterium</name>
    <dbReference type="NCBI Taxonomy" id="2212470"/>
    <lineage>
        <taxon>Bacteria</taxon>
        <taxon>Candidatus Eiseniibacteriota</taxon>
    </lineage>
</organism>
<dbReference type="NCBIfam" id="TIGR04183">
    <property type="entry name" value="Por_Secre_tail"/>
    <property type="match status" value="1"/>
</dbReference>
<dbReference type="AlphaFoldDB" id="A0A948RZH6"/>
<evidence type="ECO:0000256" key="1">
    <source>
        <dbReference type="ARBA" id="ARBA00023157"/>
    </source>
</evidence>